<dbReference type="EMBL" id="JBHUCO010000008">
    <property type="protein sequence ID" value="MFD1517370.1"/>
    <property type="molecule type" value="Genomic_DNA"/>
</dbReference>
<protein>
    <submittedName>
        <fullName evidence="2">Uncharacterized protein</fullName>
    </submittedName>
</protein>
<comment type="caution">
    <text evidence="2">The sequence shown here is derived from an EMBL/GenBank/DDBJ whole genome shotgun (WGS) entry which is preliminary data.</text>
</comment>
<name>A0ABW4ETQ5_9PSEU</name>
<proteinExistence type="predicted"/>
<sequence>MALGDSRAVAELRRDDRWWDSLNECLDRGVAGSPQVDSQSAESDHDGVRSQVLTRADTWESQWLSGQLLVWSWPSGEVVEHEFGGRSRDRGRLTAERDGQAIRGGQDLVGGQRGDTGQ</sequence>
<feature type="region of interest" description="Disordered" evidence="1">
    <location>
        <begin position="82"/>
        <end position="118"/>
    </location>
</feature>
<feature type="compositionally biased region" description="Basic and acidic residues" evidence="1">
    <location>
        <begin position="82"/>
        <end position="100"/>
    </location>
</feature>
<accession>A0ABW4ETQ5</accession>
<evidence type="ECO:0000313" key="3">
    <source>
        <dbReference type="Proteomes" id="UP001597114"/>
    </source>
</evidence>
<dbReference type="RefSeq" id="WP_344722710.1">
    <property type="nucleotide sequence ID" value="NZ_BAAAUS010000013.1"/>
</dbReference>
<keyword evidence="3" id="KW-1185">Reference proteome</keyword>
<reference evidence="3" key="1">
    <citation type="journal article" date="2019" name="Int. J. Syst. Evol. Microbiol.">
        <title>The Global Catalogue of Microorganisms (GCM) 10K type strain sequencing project: providing services to taxonomists for standard genome sequencing and annotation.</title>
        <authorList>
            <consortium name="The Broad Institute Genomics Platform"/>
            <consortium name="The Broad Institute Genome Sequencing Center for Infectious Disease"/>
            <person name="Wu L."/>
            <person name="Ma J."/>
        </authorList>
    </citation>
    <scope>NUCLEOTIDE SEQUENCE [LARGE SCALE GENOMIC DNA]</scope>
    <source>
        <strain evidence="3">CCM 7043</strain>
    </source>
</reference>
<dbReference type="Proteomes" id="UP001597114">
    <property type="component" value="Unassembled WGS sequence"/>
</dbReference>
<feature type="region of interest" description="Disordered" evidence="1">
    <location>
        <begin position="29"/>
        <end position="49"/>
    </location>
</feature>
<evidence type="ECO:0000313" key="2">
    <source>
        <dbReference type="EMBL" id="MFD1517370.1"/>
    </source>
</evidence>
<evidence type="ECO:0000256" key="1">
    <source>
        <dbReference type="SAM" id="MobiDB-lite"/>
    </source>
</evidence>
<feature type="compositionally biased region" description="Gly residues" evidence="1">
    <location>
        <begin position="107"/>
        <end position="118"/>
    </location>
</feature>
<organism evidence="2 3">
    <name type="scientific">Pseudonocardia yunnanensis</name>
    <dbReference type="NCBI Taxonomy" id="58107"/>
    <lineage>
        <taxon>Bacteria</taxon>
        <taxon>Bacillati</taxon>
        <taxon>Actinomycetota</taxon>
        <taxon>Actinomycetes</taxon>
        <taxon>Pseudonocardiales</taxon>
        <taxon>Pseudonocardiaceae</taxon>
        <taxon>Pseudonocardia</taxon>
    </lineage>
</organism>
<gene>
    <name evidence="2" type="ORF">ACFSJD_07730</name>
</gene>